<evidence type="ECO:0000256" key="4">
    <source>
        <dbReference type="ARBA" id="ARBA00022786"/>
    </source>
</evidence>
<dbReference type="AlphaFoldDB" id="A0AAV8UZF0"/>
<gene>
    <name evidence="7" type="ORF">NDN08_003459</name>
</gene>
<evidence type="ECO:0000256" key="1">
    <source>
        <dbReference type="ARBA" id="ARBA00006762"/>
    </source>
</evidence>
<dbReference type="EMBL" id="JAMWBK010000003">
    <property type="protein sequence ID" value="KAJ8906976.1"/>
    <property type="molecule type" value="Genomic_DNA"/>
</dbReference>
<dbReference type="PROSITE" id="PS51284">
    <property type="entry name" value="DOC"/>
    <property type="match status" value="1"/>
</dbReference>
<dbReference type="PANTHER" id="PTHR12936:SF0">
    <property type="entry name" value="ANAPHASE-PROMOTING COMPLEX SUBUNIT 10"/>
    <property type="match status" value="1"/>
</dbReference>
<dbReference type="GO" id="GO:0031145">
    <property type="term" value="P:anaphase-promoting complex-dependent catabolic process"/>
    <property type="evidence" value="ECO:0007669"/>
    <property type="project" value="InterPro"/>
</dbReference>
<dbReference type="GO" id="GO:0070979">
    <property type="term" value="P:protein K11-linked ubiquitination"/>
    <property type="evidence" value="ECO:0007669"/>
    <property type="project" value="TreeGrafter"/>
</dbReference>
<evidence type="ECO:0000313" key="7">
    <source>
        <dbReference type="EMBL" id="KAJ8906976.1"/>
    </source>
</evidence>
<dbReference type="InterPro" id="IPR016901">
    <property type="entry name" value="APC10/Doc1"/>
</dbReference>
<dbReference type="GO" id="GO:0051301">
    <property type="term" value="P:cell division"/>
    <property type="evidence" value="ECO:0007669"/>
    <property type="project" value="UniProtKB-KW"/>
</dbReference>
<evidence type="ECO:0000256" key="5">
    <source>
        <dbReference type="ARBA" id="ARBA00023306"/>
    </source>
</evidence>
<dbReference type="CDD" id="cd08366">
    <property type="entry name" value="APC10"/>
    <property type="match status" value="1"/>
</dbReference>
<keyword evidence="5" id="KW-0131">Cell cycle</keyword>
<feature type="domain" description="DOC" evidence="6">
    <location>
        <begin position="1"/>
        <end position="173"/>
    </location>
</feature>
<keyword evidence="2" id="KW-0132">Cell division</keyword>
<sequence length="189" mass="20785">MEAVEDPKEGDDDFYDVTLSATWSVSSAKLGNGVLQLLDDDETTCWQSDGSTPHVISATFPHRVLVQEVRVLVNHDMDESYTPARVGLWVLSGMDFESVGEIVELDQPKGWVHMQMTPVVGVFSLQVAILANHQNGRDSHVRGIKVLGKSIAEELLSWDSGCLHNNCVYHCLLLSVAKSSGSCREVDCK</sequence>
<dbReference type="GO" id="GO:0005680">
    <property type="term" value="C:anaphase-promoting complex"/>
    <property type="evidence" value="ECO:0007669"/>
    <property type="project" value="InterPro"/>
</dbReference>
<evidence type="ECO:0000259" key="6">
    <source>
        <dbReference type="PROSITE" id="PS51284"/>
    </source>
</evidence>
<dbReference type="InterPro" id="IPR008979">
    <property type="entry name" value="Galactose-bd-like_sf"/>
</dbReference>
<keyword evidence="4" id="KW-0833">Ubl conjugation pathway</keyword>
<dbReference type="SMART" id="SM01337">
    <property type="entry name" value="APC10"/>
    <property type="match status" value="1"/>
</dbReference>
<dbReference type="InterPro" id="IPR004939">
    <property type="entry name" value="APC_su10/DOC_dom"/>
</dbReference>
<evidence type="ECO:0000313" key="8">
    <source>
        <dbReference type="Proteomes" id="UP001157974"/>
    </source>
</evidence>
<organism evidence="7 8">
    <name type="scientific">Rhodosorus marinus</name>
    <dbReference type="NCBI Taxonomy" id="101924"/>
    <lineage>
        <taxon>Eukaryota</taxon>
        <taxon>Rhodophyta</taxon>
        <taxon>Stylonematophyceae</taxon>
        <taxon>Stylonematales</taxon>
        <taxon>Stylonemataceae</taxon>
        <taxon>Rhodosorus</taxon>
    </lineage>
</organism>
<proteinExistence type="inferred from homology"/>
<comment type="caution">
    <text evidence="7">The sequence shown here is derived from an EMBL/GenBank/DDBJ whole genome shotgun (WGS) entry which is preliminary data.</text>
</comment>
<keyword evidence="8" id="KW-1185">Reference proteome</keyword>
<name>A0AAV8UZF0_9RHOD</name>
<dbReference type="Pfam" id="PF03256">
    <property type="entry name" value="ANAPC10"/>
    <property type="match status" value="1"/>
</dbReference>
<accession>A0AAV8UZF0</accession>
<comment type="similarity">
    <text evidence="1">Belongs to the APC10 family.</text>
</comment>
<evidence type="ECO:0000256" key="3">
    <source>
        <dbReference type="ARBA" id="ARBA00022776"/>
    </source>
</evidence>
<evidence type="ECO:0000256" key="2">
    <source>
        <dbReference type="ARBA" id="ARBA00022618"/>
    </source>
</evidence>
<dbReference type="PANTHER" id="PTHR12936">
    <property type="entry name" value="ANAPHASE-PROMOTING COMPLEX 10"/>
    <property type="match status" value="1"/>
</dbReference>
<dbReference type="Proteomes" id="UP001157974">
    <property type="component" value="Unassembled WGS sequence"/>
</dbReference>
<protein>
    <recommendedName>
        <fullName evidence="6">DOC domain-containing protein</fullName>
    </recommendedName>
</protein>
<keyword evidence="3" id="KW-0498">Mitosis</keyword>
<dbReference type="Gene3D" id="2.60.120.260">
    <property type="entry name" value="Galactose-binding domain-like"/>
    <property type="match status" value="1"/>
</dbReference>
<dbReference type="SUPFAM" id="SSF49785">
    <property type="entry name" value="Galactose-binding domain-like"/>
    <property type="match status" value="1"/>
</dbReference>
<reference evidence="7 8" key="1">
    <citation type="journal article" date="2023" name="Nat. Commun.">
        <title>Origin of minicircular mitochondrial genomes in red algae.</title>
        <authorList>
            <person name="Lee Y."/>
            <person name="Cho C.H."/>
            <person name="Lee Y.M."/>
            <person name="Park S.I."/>
            <person name="Yang J.H."/>
            <person name="West J.A."/>
            <person name="Bhattacharya D."/>
            <person name="Yoon H.S."/>
        </authorList>
    </citation>
    <scope>NUCLEOTIDE SEQUENCE [LARGE SCALE GENOMIC DNA]</scope>
    <source>
        <strain evidence="7 8">CCMP1338</strain>
        <tissue evidence="7">Whole cell</tissue>
    </source>
</reference>